<comment type="similarity">
    <text evidence="1">Belongs to the membrane fusion protein (MFP) (TC 8.A.1) family.</text>
</comment>
<dbReference type="Gene3D" id="2.40.30.170">
    <property type="match status" value="1"/>
</dbReference>
<dbReference type="InterPro" id="IPR058792">
    <property type="entry name" value="Beta-barrel_RND_2"/>
</dbReference>
<dbReference type="Gene3D" id="2.40.420.20">
    <property type="match status" value="1"/>
</dbReference>
<dbReference type="EMBL" id="FWPT01000002">
    <property type="protein sequence ID" value="SMA38649.1"/>
    <property type="molecule type" value="Genomic_DNA"/>
</dbReference>
<keyword evidence="7" id="KW-1185">Reference proteome</keyword>
<dbReference type="InterPro" id="IPR058625">
    <property type="entry name" value="MdtA-like_BSH"/>
</dbReference>
<feature type="domain" description="Multidrug resistance protein MdtA-like barrel-sandwich hybrid" evidence="3">
    <location>
        <begin position="74"/>
        <end position="193"/>
    </location>
</feature>
<dbReference type="Proteomes" id="UP000196573">
    <property type="component" value="Unassembled WGS sequence"/>
</dbReference>
<dbReference type="Pfam" id="PF25989">
    <property type="entry name" value="YknX_C"/>
    <property type="match status" value="1"/>
</dbReference>
<dbReference type="InterPro" id="IPR006143">
    <property type="entry name" value="RND_pump_MFP"/>
</dbReference>
<feature type="domain" description="YknX-like C-terminal permuted SH3-like" evidence="5">
    <location>
        <begin position="286"/>
        <end position="353"/>
    </location>
</feature>
<organism evidence="6 7">
    <name type="scientific">Parendozoicomonas haliclonae</name>
    <dbReference type="NCBI Taxonomy" id="1960125"/>
    <lineage>
        <taxon>Bacteria</taxon>
        <taxon>Pseudomonadati</taxon>
        <taxon>Pseudomonadota</taxon>
        <taxon>Gammaproteobacteria</taxon>
        <taxon>Oceanospirillales</taxon>
        <taxon>Endozoicomonadaceae</taxon>
        <taxon>Parendozoicomonas</taxon>
    </lineage>
</organism>
<gene>
    <name evidence="6" type="primary">mdtA_1</name>
    <name evidence="6" type="ORF">EHSB41UT_00905</name>
</gene>
<name>A0A1X7AID7_9GAMM</name>
<dbReference type="PANTHER" id="PTHR30469">
    <property type="entry name" value="MULTIDRUG RESISTANCE PROTEIN MDTA"/>
    <property type="match status" value="1"/>
</dbReference>
<dbReference type="Pfam" id="PF25917">
    <property type="entry name" value="BSH_RND"/>
    <property type="match status" value="1"/>
</dbReference>
<dbReference type="PANTHER" id="PTHR30469:SF13">
    <property type="entry name" value="HAE1 FAMILY EFFLUX PUMP MFP COMPONENT"/>
    <property type="match status" value="1"/>
</dbReference>
<dbReference type="Gene3D" id="2.40.50.100">
    <property type="match status" value="1"/>
</dbReference>
<sequence length="371" mass="39460">MVVMNRHTKAGLPVLAALVVALLQWPLMANAESAGKQSGKSANRPGIAVTSATVQESVIQQELIALGALKASQSVNIAPRISGQISRVNIPDGQNVRQGDVLVELDSREQQAKVKDAQVALADARRQLKSMETLFARNAVSKDELDAQQAQVDRMAATLESQTVNLSYHTLTAPFTGTLGFTDHSTGALVSGNEVITTLDDLSTLELTFELPEQALRTLAPNAEVIASTTVWPDEEFVGTISAINPRISSTNLTITSKAVIANSDGRLRPGMLVQVRVLQAPEKTLSIPARSVLFDGNQQYVYVIDKDSITHKRLITPGLINESTITVKAGLAAGEQIVEQGVVKVSDGTKVSATQRALAGKPTQAGDARS</sequence>
<evidence type="ECO:0000259" key="5">
    <source>
        <dbReference type="Pfam" id="PF25989"/>
    </source>
</evidence>
<feature type="domain" description="CusB-like beta-barrel" evidence="4">
    <location>
        <begin position="207"/>
        <end position="279"/>
    </location>
</feature>
<feature type="coiled-coil region" evidence="2">
    <location>
        <begin position="107"/>
        <end position="134"/>
    </location>
</feature>
<keyword evidence="2" id="KW-0175">Coiled coil</keyword>
<evidence type="ECO:0000313" key="6">
    <source>
        <dbReference type="EMBL" id="SMA38649.1"/>
    </source>
</evidence>
<dbReference type="SUPFAM" id="SSF111369">
    <property type="entry name" value="HlyD-like secretion proteins"/>
    <property type="match status" value="1"/>
</dbReference>
<proteinExistence type="inferred from homology"/>
<reference evidence="6 7" key="1">
    <citation type="submission" date="2017-03" db="EMBL/GenBank/DDBJ databases">
        <authorList>
            <person name="Afonso C.L."/>
            <person name="Miller P.J."/>
            <person name="Scott M.A."/>
            <person name="Spackman E."/>
            <person name="Goraichik I."/>
            <person name="Dimitrov K.M."/>
            <person name="Suarez D.L."/>
            <person name="Swayne D.E."/>
        </authorList>
    </citation>
    <scope>NUCLEOTIDE SEQUENCE [LARGE SCALE GENOMIC DNA]</scope>
    <source>
        <strain evidence="6">SB41UT1</strain>
    </source>
</reference>
<dbReference type="FunFam" id="2.40.30.170:FF:000010">
    <property type="entry name" value="Efflux RND transporter periplasmic adaptor subunit"/>
    <property type="match status" value="1"/>
</dbReference>
<accession>A0A1X7AID7</accession>
<evidence type="ECO:0000256" key="2">
    <source>
        <dbReference type="SAM" id="Coils"/>
    </source>
</evidence>
<dbReference type="NCBIfam" id="TIGR01730">
    <property type="entry name" value="RND_mfp"/>
    <property type="match status" value="1"/>
</dbReference>
<dbReference type="InterPro" id="IPR058637">
    <property type="entry name" value="YknX-like_C"/>
</dbReference>
<evidence type="ECO:0000313" key="7">
    <source>
        <dbReference type="Proteomes" id="UP000196573"/>
    </source>
</evidence>
<evidence type="ECO:0000259" key="3">
    <source>
        <dbReference type="Pfam" id="PF25917"/>
    </source>
</evidence>
<dbReference type="Gene3D" id="1.10.287.470">
    <property type="entry name" value="Helix hairpin bin"/>
    <property type="match status" value="1"/>
</dbReference>
<dbReference type="GO" id="GO:1990281">
    <property type="term" value="C:efflux pump complex"/>
    <property type="evidence" value="ECO:0007669"/>
    <property type="project" value="TreeGrafter"/>
</dbReference>
<dbReference type="GO" id="GO:0015562">
    <property type="term" value="F:efflux transmembrane transporter activity"/>
    <property type="evidence" value="ECO:0007669"/>
    <property type="project" value="TreeGrafter"/>
</dbReference>
<dbReference type="Pfam" id="PF25954">
    <property type="entry name" value="Beta-barrel_RND_2"/>
    <property type="match status" value="1"/>
</dbReference>
<evidence type="ECO:0000256" key="1">
    <source>
        <dbReference type="ARBA" id="ARBA00009477"/>
    </source>
</evidence>
<protein>
    <submittedName>
        <fullName evidence="6">Multidrug resistance protein MdtA</fullName>
    </submittedName>
</protein>
<dbReference type="AlphaFoldDB" id="A0A1X7AID7"/>
<evidence type="ECO:0000259" key="4">
    <source>
        <dbReference type="Pfam" id="PF25954"/>
    </source>
</evidence>